<evidence type="ECO:0000313" key="4">
    <source>
        <dbReference type="Proteomes" id="UP000823918"/>
    </source>
</evidence>
<dbReference type="SUPFAM" id="SSF47413">
    <property type="entry name" value="lambda repressor-like DNA-binding domains"/>
    <property type="match status" value="1"/>
</dbReference>
<dbReference type="Gene3D" id="1.10.260.40">
    <property type="entry name" value="lambda repressor-like DNA-binding domains"/>
    <property type="match status" value="1"/>
</dbReference>
<feature type="domain" description="HTH cro/C1-type" evidence="2">
    <location>
        <begin position="6"/>
        <end position="61"/>
    </location>
</feature>
<reference evidence="3" key="1">
    <citation type="journal article" date="2021" name="PeerJ">
        <title>Extensive microbial diversity within the chicken gut microbiome revealed by metagenomics and culture.</title>
        <authorList>
            <person name="Gilroy R."/>
            <person name="Ravi A."/>
            <person name="Getino M."/>
            <person name="Pursley I."/>
            <person name="Horton D.L."/>
            <person name="Alikhan N.F."/>
            <person name="Baker D."/>
            <person name="Gharbi K."/>
            <person name="Hall N."/>
            <person name="Watson M."/>
            <person name="Adriaenssens E.M."/>
            <person name="Foster-Nyarko E."/>
            <person name="Jarju S."/>
            <person name="Secka A."/>
            <person name="Antonio M."/>
            <person name="Oren A."/>
            <person name="Chaudhuri R.R."/>
            <person name="La Ragione R."/>
            <person name="Hildebrand F."/>
            <person name="Pallen M.J."/>
        </authorList>
    </citation>
    <scope>NUCLEOTIDE SEQUENCE</scope>
    <source>
        <strain evidence="3">5933</strain>
    </source>
</reference>
<dbReference type="Pfam" id="PF13443">
    <property type="entry name" value="HTH_26"/>
    <property type="match status" value="1"/>
</dbReference>
<accession>A0A9D2TLG1</accession>
<dbReference type="AlphaFoldDB" id="A0A9D2TLG1"/>
<dbReference type="SMART" id="SM00530">
    <property type="entry name" value="HTH_XRE"/>
    <property type="match status" value="1"/>
</dbReference>
<comment type="caution">
    <text evidence="3">The sequence shown here is derived from an EMBL/GenBank/DDBJ whole genome shotgun (WGS) entry which is preliminary data.</text>
</comment>
<evidence type="ECO:0000313" key="3">
    <source>
        <dbReference type="EMBL" id="HJC72822.1"/>
    </source>
</evidence>
<proteinExistence type="predicted"/>
<protein>
    <submittedName>
        <fullName evidence="3">Helix-turn-helix transcriptional regulator</fullName>
    </submittedName>
</protein>
<dbReference type="CDD" id="cd00093">
    <property type="entry name" value="HTH_XRE"/>
    <property type="match status" value="1"/>
</dbReference>
<dbReference type="EMBL" id="DWWA01000043">
    <property type="protein sequence ID" value="HJC72822.1"/>
    <property type="molecule type" value="Genomic_DNA"/>
</dbReference>
<gene>
    <name evidence="3" type="ORF">H9698_08545</name>
</gene>
<dbReference type="InterPro" id="IPR010982">
    <property type="entry name" value="Lambda_DNA-bd_dom_sf"/>
</dbReference>
<sequence>MIRNHLSKLLGERRWTQIDLSRKTGIRPATINVLYHELSDRVNLEYLDRICEVLDCDISDLLEYVPNPQRKTGHDLIVDDHGNRRKKPTK</sequence>
<name>A0A9D2TLG1_9FIRM</name>
<reference evidence="3" key="2">
    <citation type="submission" date="2021-04" db="EMBL/GenBank/DDBJ databases">
        <authorList>
            <person name="Gilroy R."/>
        </authorList>
    </citation>
    <scope>NUCLEOTIDE SEQUENCE</scope>
    <source>
        <strain evidence="3">5933</strain>
    </source>
</reference>
<dbReference type="Proteomes" id="UP000823918">
    <property type="component" value="Unassembled WGS sequence"/>
</dbReference>
<evidence type="ECO:0000256" key="1">
    <source>
        <dbReference type="SAM" id="MobiDB-lite"/>
    </source>
</evidence>
<evidence type="ECO:0000259" key="2">
    <source>
        <dbReference type="PROSITE" id="PS50943"/>
    </source>
</evidence>
<organism evidence="3 4">
    <name type="scientific">Candidatus Ruthenibacterium merdavium</name>
    <dbReference type="NCBI Taxonomy" id="2838752"/>
    <lineage>
        <taxon>Bacteria</taxon>
        <taxon>Bacillati</taxon>
        <taxon>Bacillota</taxon>
        <taxon>Clostridia</taxon>
        <taxon>Eubacteriales</taxon>
        <taxon>Oscillospiraceae</taxon>
        <taxon>Ruthenibacterium</taxon>
    </lineage>
</organism>
<feature type="region of interest" description="Disordered" evidence="1">
    <location>
        <begin position="68"/>
        <end position="90"/>
    </location>
</feature>
<dbReference type="InterPro" id="IPR001387">
    <property type="entry name" value="Cro/C1-type_HTH"/>
</dbReference>
<dbReference type="PROSITE" id="PS50943">
    <property type="entry name" value="HTH_CROC1"/>
    <property type="match status" value="1"/>
</dbReference>
<feature type="compositionally biased region" description="Basic and acidic residues" evidence="1">
    <location>
        <begin position="72"/>
        <end position="82"/>
    </location>
</feature>
<dbReference type="GO" id="GO:0003677">
    <property type="term" value="F:DNA binding"/>
    <property type="evidence" value="ECO:0007669"/>
    <property type="project" value="InterPro"/>
</dbReference>